<name>A0AAD7HVU0_9AGAR</name>
<comment type="caution">
    <text evidence="2">The sequence shown here is derived from an EMBL/GenBank/DDBJ whole genome shotgun (WGS) entry which is preliminary data.</text>
</comment>
<feature type="transmembrane region" description="Helical" evidence="1">
    <location>
        <begin position="85"/>
        <end position="105"/>
    </location>
</feature>
<proteinExistence type="predicted"/>
<reference evidence="2" key="1">
    <citation type="submission" date="2023-03" db="EMBL/GenBank/DDBJ databases">
        <title>Massive genome expansion in bonnet fungi (Mycena s.s.) driven by repeated elements and novel gene families across ecological guilds.</title>
        <authorList>
            <consortium name="Lawrence Berkeley National Laboratory"/>
            <person name="Harder C.B."/>
            <person name="Miyauchi S."/>
            <person name="Viragh M."/>
            <person name="Kuo A."/>
            <person name="Thoen E."/>
            <person name="Andreopoulos B."/>
            <person name="Lu D."/>
            <person name="Skrede I."/>
            <person name="Drula E."/>
            <person name="Henrissat B."/>
            <person name="Morin E."/>
            <person name="Kohler A."/>
            <person name="Barry K."/>
            <person name="LaButti K."/>
            <person name="Morin E."/>
            <person name="Salamov A."/>
            <person name="Lipzen A."/>
            <person name="Mereny Z."/>
            <person name="Hegedus B."/>
            <person name="Baldrian P."/>
            <person name="Stursova M."/>
            <person name="Weitz H."/>
            <person name="Taylor A."/>
            <person name="Grigoriev I.V."/>
            <person name="Nagy L.G."/>
            <person name="Martin F."/>
            <person name="Kauserud H."/>
        </authorList>
    </citation>
    <scope>NUCLEOTIDE SEQUENCE</scope>
    <source>
        <strain evidence="2">CBHHK182m</strain>
    </source>
</reference>
<keyword evidence="3" id="KW-1185">Reference proteome</keyword>
<keyword evidence="1" id="KW-1133">Transmembrane helix</keyword>
<dbReference type="Proteomes" id="UP001215598">
    <property type="component" value="Unassembled WGS sequence"/>
</dbReference>
<accession>A0AAD7HVU0</accession>
<evidence type="ECO:0000256" key="1">
    <source>
        <dbReference type="SAM" id="Phobius"/>
    </source>
</evidence>
<keyword evidence="1" id="KW-0472">Membrane</keyword>
<keyword evidence="1" id="KW-0812">Transmembrane</keyword>
<gene>
    <name evidence="2" type="ORF">B0H16DRAFT_1734528</name>
</gene>
<evidence type="ECO:0000313" key="3">
    <source>
        <dbReference type="Proteomes" id="UP001215598"/>
    </source>
</evidence>
<organism evidence="2 3">
    <name type="scientific">Mycena metata</name>
    <dbReference type="NCBI Taxonomy" id="1033252"/>
    <lineage>
        <taxon>Eukaryota</taxon>
        <taxon>Fungi</taxon>
        <taxon>Dikarya</taxon>
        <taxon>Basidiomycota</taxon>
        <taxon>Agaricomycotina</taxon>
        <taxon>Agaricomycetes</taxon>
        <taxon>Agaricomycetidae</taxon>
        <taxon>Agaricales</taxon>
        <taxon>Marasmiineae</taxon>
        <taxon>Mycenaceae</taxon>
        <taxon>Mycena</taxon>
    </lineage>
</organism>
<dbReference type="EMBL" id="JARKIB010000170">
    <property type="protein sequence ID" value="KAJ7728756.1"/>
    <property type="molecule type" value="Genomic_DNA"/>
</dbReference>
<feature type="transmembrane region" description="Helical" evidence="1">
    <location>
        <begin position="146"/>
        <end position="166"/>
    </location>
</feature>
<protein>
    <submittedName>
        <fullName evidence="2">Uncharacterized protein</fullName>
    </submittedName>
</protein>
<evidence type="ECO:0000313" key="2">
    <source>
        <dbReference type="EMBL" id="KAJ7728756.1"/>
    </source>
</evidence>
<dbReference type="AlphaFoldDB" id="A0AAD7HVU0"/>
<sequence length="186" mass="20227">MRRKQKYHGGRKILSGMCSVSIRSDSATVGRYLYSYSATECAPWASDYGRQLRLDRVLVDCSSAIASSPSSVRLHGPLRRPHTNIVYLLALGFALVLDPGLVMGAEVYEGRGGRSSLFSLFPAYGIGRRGATWEVVLRVVLARTGLLGAAVVQGIGVIATPYARFFSRSLFVIMYRASSFLSPSAI</sequence>